<dbReference type="EMBL" id="CGIH01000009">
    <property type="protein sequence ID" value="CFX15971.1"/>
    <property type="molecule type" value="Genomic_DNA"/>
</dbReference>
<reference evidence="1 2" key="1">
    <citation type="submission" date="2015-03" db="EMBL/GenBank/DDBJ databases">
        <authorList>
            <person name="Murphy D."/>
        </authorList>
    </citation>
    <scope>NUCLEOTIDE SEQUENCE [LARGE SCALE GENOMIC DNA]</scope>
    <source>
        <strain evidence="1 2">OL-4</strain>
    </source>
</reference>
<dbReference type="STRING" id="690567.658"/>
<dbReference type="Proteomes" id="UP000045545">
    <property type="component" value="Unassembled WGS sequence"/>
</dbReference>
<accession>A0A0E4C7Y7</accession>
<protein>
    <submittedName>
        <fullName evidence="1">Uncharacterized</fullName>
    </submittedName>
</protein>
<dbReference type="AlphaFoldDB" id="A0A0E4C7Y7"/>
<name>A0A0E4C7Y7_9FIRM</name>
<evidence type="ECO:0000313" key="2">
    <source>
        <dbReference type="Proteomes" id="UP000045545"/>
    </source>
</evidence>
<organism evidence="1 2">
    <name type="scientific">Syntrophomonas zehnderi OL-4</name>
    <dbReference type="NCBI Taxonomy" id="690567"/>
    <lineage>
        <taxon>Bacteria</taxon>
        <taxon>Bacillati</taxon>
        <taxon>Bacillota</taxon>
        <taxon>Clostridia</taxon>
        <taxon>Eubacteriales</taxon>
        <taxon>Syntrophomonadaceae</taxon>
        <taxon>Syntrophomonas</taxon>
    </lineage>
</organism>
<proteinExistence type="predicted"/>
<sequence>MLKELCYNGFEVIGMSAKVEQLIRELYHLSDDELKLLCKVILRQLAVPLQDPEQMYDDWNDLEVDASYAETW</sequence>
<gene>
    <name evidence="1" type="ORF">658</name>
</gene>
<evidence type="ECO:0000313" key="1">
    <source>
        <dbReference type="EMBL" id="CFX15971.1"/>
    </source>
</evidence>
<keyword evidence="2" id="KW-1185">Reference proteome</keyword>
<dbReference type="RefSeq" id="WP_046495756.1">
    <property type="nucleotide sequence ID" value="NZ_CGIH01000009.1"/>
</dbReference>
<dbReference type="OrthoDB" id="2087027at2"/>